<dbReference type="Proteomes" id="UP000509302">
    <property type="component" value="Chromosome"/>
</dbReference>
<protein>
    <submittedName>
        <fullName evidence="4">TIGR01777 family protein</fullName>
    </submittedName>
</protein>
<dbReference type="NCBIfam" id="TIGR01777">
    <property type="entry name" value="yfcH"/>
    <property type="match status" value="1"/>
</dbReference>
<evidence type="ECO:0000256" key="1">
    <source>
        <dbReference type="ARBA" id="ARBA00009353"/>
    </source>
</evidence>
<dbReference type="Pfam" id="PF01370">
    <property type="entry name" value="Epimerase"/>
    <property type="match status" value="1"/>
</dbReference>
<feature type="domain" description="DUF1731" evidence="3">
    <location>
        <begin position="252"/>
        <end position="300"/>
    </location>
</feature>
<comment type="similarity">
    <text evidence="1">Belongs to the NAD(P)-dependent epimerase/dehydratase family. SDR39U1 subfamily.</text>
</comment>
<dbReference type="AlphaFoldDB" id="A0A7H9ARF8"/>
<dbReference type="CDD" id="cd05242">
    <property type="entry name" value="SDR_a8"/>
    <property type="match status" value="1"/>
</dbReference>
<evidence type="ECO:0000313" key="4">
    <source>
        <dbReference type="EMBL" id="QLG45996.1"/>
    </source>
</evidence>
<evidence type="ECO:0000313" key="5">
    <source>
        <dbReference type="Proteomes" id="UP000509302"/>
    </source>
</evidence>
<feature type="domain" description="NAD-dependent epimerase/dehydratase" evidence="2">
    <location>
        <begin position="5"/>
        <end position="224"/>
    </location>
</feature>
<gene>
    <name evidence="4" type="ORF">HYG79_11785</name>
</gene>
<dbReference type="Gene3D" id="3.40.50.720">
    <property type="entry name" value="NAD(P)-binding Rossmann-like Domain"/>
    <property type="match status" value="1"/>
</dbReference>
<keyword evidence="5" id="KW-1185">Reference proteome</keyword>
<dbReference type="InterPro" id="IPR001509">
    <property type="entry name" value="Epimerase_deHydtase"/>
</dbReference>
<evidence type="ECO:0000259" key="3">
    <source>
        <dbReference type="Pfam" id="PF08338"/>
    </source>
</evidence>
<dbReference type="PANTHER" id="PTHR11092">
    <property type="entry name" value="SUGAR NUCLEOTIDE EPIMERASE RELATED"/>
    <property type="match status" value="1"/>
</dbReference>
<name>A0A7H9ARF8_9FLAO</name>
<evidence type="ECO:0000259" key="2">
    <source>
        <dbReference type="Pfam" id="PF01370"/>
    </source>
</evidence>
<dbReference type="Pfam" id="PF08338">
    <property type="entry name" value="DUF1731"/>
    <property type="match status" value="1"/>
</dbReference>
<dbReference type="SUPFAM" id="SSF51735">
    <property type="entry name" value="NAD(P)-binding Rossmann-fold domains"/>
    <property type="match status" value="1"/>
</dbReference>
<accession>A0A7H9ARF8</accession>
<dbReference type="EMBL" id="CP058595">
    <property type="protein sequence ID" value="QLG45996.1"/>
    <property type="molecule type" value="Genomic_DNA"/>
</dbReference>
<dbReference type="InterPro" id="IPR036291">
    <property type="entry name" value="NAD(P)-bd_dom_sf"/>
</dbReference>
<dbReference type="KEGG" id="cagg:HYG79_11785"/>
<dbReference type="InterPro" id="IPR013549">
    <property type="entry name" value="DUF1731"/>
</dbReference>
<dbReference type="RefSeq" id="WP_179242282.1">
    <property type="nucleotide sequence ID" value="NZ_CP058595.1"/>
</dbReference>
<dbReference type="InterPro" id="IPR010099">
    <property type="entry name" value="SDR39U1"/>
</dbReference>
<dbReference type="PANTHER" id="PTHR11092:SF0">
    <property type="entry name" value="EPIMERASE FAMILY PROTEIN SDR39U1"/>
    <property type="match status" value="1"/>
</dbReference>
<organism evidence="4 5">
    <name type="scientific">Costertonia aggregata</name>
    <dbReference type="NCBI Taxonomy" id="343403"/>
    <lineage>
        <taxon>Bacteria</taxon>
        <taxon>Pseudomonadati</taxon>
        <taxon>Bacteroidota</taxon>
        <taxon>Flavobacteriia</taxon>
        <taxon>Flavobacteriales</taxon>
        <taxon>Flavobacteriaceae</taxon>
        <taxon>Costertonia</taxon>
    </lineage>
</organism>
<reference evidence="4 5" key="1">
    <citation type="journal article" date="2006" name="Int. J. Syst. Evol. Microbiol.">
        <title>Costertonia aggregata gen. nov., sp. nov., a mesophilic marine bacterium of the family Flavobacteriaceae, isolated from a mature biofilm.</title>
        <authorList>
            <person name="Kwon K.K."/>
            <person name="Lee Y.K."/>
            <person name="Lee H.K."/>
        </authorList>
    </citation>
    <scope>NUCLEOTIDE SEQUENCE [LARGE SCALE GENOMIC DNA]</scope>
    <source>
        <strain evidence="4 5">KCCM 42265</strain>
    </source>
</reference>
<sequence length="303" mass="33560">MQKLVIAGGSGFLGNAIITYFEDKFDTIIVLTRGKSCTKANVRYVTWDAKSLSDWQHEIDGCEVLINMAGRSVDCRYTEQNKKMILDSRVDATQILGEAITKAKNPPKIWLNSSTATIYKHSLHEKMSEENGEIGSGFSVNVAKAWEKSLFESVTPKTRKIALRTSIVLGKNGGALTPIKKLAKFGLGGKQGDGNQKFSWIHVNDFVRSIDFIIQNNFINGPVNIVAPEPTTNAKLMQLVRRTVGVGFGLPAPKWLLEIGAVCIRTETELILKSRNVVPKKLLDAGFTFRYRTLKEALKETIG</sequence>
<proteinExistence type="inferred from homology"/>